<organism evidence="2 3">
    <name type="scientific">Kalanchoe fedtschenkoi</name>
    <name type="common">Lavender scallops</name>
    <name type="synonym">South American air plant</name>
    <dbReference type="NCBI Taxonomy" id="63787"/>
    <lineage>
        <taxon>Eukaryota</taxon>
        <taxon>Viridiplantae</taxon>
        <taxon>Streptophyta</taxon>
        <taxon>Embryophyta</taxon>
        <taxon>Tracheophyta</taxon>
        <taxon>Spermatophyta</taxon>
        <taxon>Magnoliopsida</taxon>
        <taxon>eudicotyledons</taxon>
        <taxon>Gunneridae</taxon>
        <taxon>Pentapetalae</taxon>
        <taxon>Saxifragales</taxon>
        <taxon>Crassulaceae</taxon>
        <taxon>Kalanchoe</taxon>
    </lineage>
</organism>
<dbReference type="PANTHER" id="PTHR46995:SF4">
    <property type="entry name" value="POLLEN OLE E 1 ALLERGEN AND EXTENSIN FAMILY PROTEIN"/>
    <property type="match status" value="1"/>
</dbReference>
<dbReference type="Pfam" id="PF01190">
    <property type="entry name" value="Pollen_Ole_e_1"/>
    <property type="match status" value="1"/>
</dbReference>
<dbReference type="PANTHER" id="PTHR46995">
    <property type="entry name" value="OS09G0508200 PROTEIN"/>
    <property type="match status" value="1"/>
</dbReference>
<feature type="chain" id="PRO_5029813256" evidence="1">
    <location>
        <begin position="20"/>
        <end position="175"/>
    </location>
</feature>
<dbReference type="Proteomes" id="UP000594263">
    <property type="component" value="Unplaced"/>
</dbReference>
<protein>
    <submittedName>
        <fullName evidence="2">Uncharacterized protein</fullName>
    </submittedName>
</protein>
<feature type="signal peptide" evidence="1">
    <location>
        <begin position="1"/>
        <end position="19"/>
    </location>
</feature>
<dbReference type="OMA" id="MVYCDIC"/>
<name>A0A7N0VBU5_KALFE</name>
<evidence type="ECO:0000256" key="1">
    <source>
        <dbReference type="SAM" id="SignalP"/>
    </source>
</evidence>
<accession>A0A7N0VBU5</accession>
<reference evidence="2" key="1">
    <citation type="submission" date="2021-01" db="UniProtKB">
        <authorList>
            <consortium name="EnsemblPlants"/>
        </authorList>
    </citation>
    <scope>IDENTIFICATION</scope>
</reference>
<dbReference type="AlphaFoldDB" id="A0A7N0VBU5"/>
<sequence length="175" mass="18751">MRLLLLVLLLSMLLLLCVSVSKEEEAAAAPTSSQITVMGVVYCDTCCNNSFSGHSYFLPGALVKIDCVFKALSPSTAEQISLSVKRFTDKYGCYKLEVPSVDGIECAHESAVKSTCQATLIASSSAACNVPGYTTTTDEIAVKSEQTNVCIYSLSALNYRPPKRDVAMCGEEHDG</sequence>
<proteinExistence type="predicted"/>
<evidence type="ECO:0000313" key="3">
    <source>
        <dbReference type="Proteomes" id="UP000594263"/>
    </source>
</evidence>
<dbReference type="EnsemblPlants" id="Kaladp0515s0102.1.v1.1">
    <property type="protein sequence ID" value="Kaladp0515s0102.1.v1.1"/>
    <property type="gene ID" value="Kaladp0515s0102.v1.1"/>
</dbReference>
<keyword evidence="1" id="KW-0732">Signal</keyword>
<evidence type="ECO:0000313" key="2">
    <source>
        <dbReference type="EnsemblPlants" id="Kaladp0515s0102.1.v1.1"/>
    </source>
</evidence>
<dbReference type="Gramene" id="Kaladp0515s0102.1.v1.1">
    <property type="protein sequence ID" value="Kaladp0515s0102.1.v1.1"/>
    <property type="gene ID" value="Kaladp0515s0102.v1.1"/>
</dbReference>
<keyword evidence="3" id="KW-1185">Reference proteome</keyword>